<dbReference type="PANTHER" id="PTHR31662">
    <property type="entry name" value="BNAANNG10740D PROTEIN-RELATED"/>
    <property type="match status" value="1"/>
</dbReference>
<dbReference type="InterPro" id="IPR053932">
    <property type="entry name" value="GeBP-like_DBD"/>
</dbReference>
<dbReference type="GO" id="GO:0005634">
    <property type="term" value="C:nucleus"/>
    <property type="evidence" value="ECO:0007669"/>
    <property type="project" value="TreeGrafter"/>
</dbReference>
<sequence>MDPKRLAAAATAAATPGSASDTSDGEVGPARHSQSRSDSPSATHPRSRSNSPSPNLRHSAAALSTSAGPSSTAASGSTNDAGAGGRAPSPRPTSGSGERSPRDHLDSDADADADAGGRVPSPRPRAERSPRSHSHPDGDAADRLPSPRRTPRLTDFNNSAAVAVSEDDGASAGDASPLPRARTSSRIKAADIRPISTRPMDVRRESSQRRHAPRERHSPEYHKRPTRVWSPEDEITILGALIEYRAKKGRLPSSIRDTRKLHSQISGKLSADTSTTETQLSDKIRRLKHKFKLLVTRAKHGRVPDLPTEHDRHVYELSKEVWEFRKNRKGGPRPYEVTLDAESHEEQDTEDSDEDMENGGRRRERTSKKPKTARFENGEGKTNATAGRASHDDASVRDDADKGKQTYPYLWEAVEELCKEHPSGPVFRKAFGVLEKSKAIAMEEKLRNFKMSVIRQQLRRADLVKESVGKVLDAVEGAY</sequence>
<feature type="domain" description="Glabrous enhancer-binding protein-like DBD" evidence="3">
    <location>
        <begin position="226"/>
        <end position="323"/>
    </location>
</feature>
<feature type="compositionally biased region" description="Basic residues" evidence="2">
    <location>
        <begin position="362"/>
        <end position="372"/>
    </location>
</feature>
<feature type="compositionally biased region" description="Basic and acidic residues" evidence="2">
    <location>
        <begin position="389"/>
        <end position="401"/>
    </location>
</feature>
<evidence type="ECO:0000259" key="3">
    <source>
        <dbReference type="Pfam" id="PF04504"/>
    </source>
</evidence>
<feature type="compositionally biased region" description="Acidic residues" evidence="2">
    <location>
        <begin position="347"/>
        <end position="357"/>
    </location>
</feature>
<dbReference type="Pfam" id="PF04504">
    <property type="entry name" value="GeBP-like_DBD"/>
    <property type="match status" value="1"/>
</dbReference>
<dbReference type="PANTHER" id="PTHR31662:SF96">
    <property type="entry name" value="OS08G0467600 PROTEIN"/>
    <property type="match status" value="1"/>
</dbReference>
<feature type="region of interest" description="Disordered" evidence="2">
    <location>
        <begin position="327"/>
        <end position="401"/>
    </location>
</feature>
<dbReference type="EMBL" id="CP144753">
    <property type="protein sequence ID" value="WVZ92553.1"/>
    <property type="molecule type" value="Genomic_DNA"/>
</dbReference>
<reference evidence="4 5" key="1">
    <citation type="submission" date="2024-02" db="EMBL/GenBank/DDBJ databases">
        <title>High-quality chromosome-scale genome assembly of Pensacola bahiagrass (Paspalum notatum Flugge var. saurae).</title>
        <authorList>
            <person name="Vega J.M."/>
            <person name="Podio M."/>
            <person name="Orjuela J."/>
            <person name="Siena L.A."/>
            <person name="Pessino S.C."/>
            <person name="Combes M.C."/>
            <person name="Mariac C."/>
            <person name="Albertini E."/>
            <person name="Pupilli F."/>
            <person name="Ortiz J.P.A."/>
            <person name="Leblanc O."/>
        </authorList>
    </citation>
    <scope>NUCLEOTIDE SEQUENCE [LARGE SCALE GENOMIC DNA]</scope>
    <source>
        <strain evidence="4">R1</strain>
        <tissue evidence="4">Leaf</tissue>
    </source>
</reference>
<comment type="similarity">
    <text evidence="1">Belongs to the GeBP family.</text>
</comment>
<name>A0AAQ3UH69_PASNO</name>
<protein>
    <recommendedName>
        <fullName evidence="3">Glabrous enhancer-binding protein-like DBD domain-containing protein</fullName>
    </recommendedName>
</protein>
<dbReference type="GO" id="GO:0006355">
    <property type="term" value="P:regulation of DNA-templated transcription"/>
    <property type="evidence" value="ECO:0007669"/>
    <property type="project" value="InterPro"/>
</dbReference>
<organism evidence="4 5">
    <name type="scientific">Paspalum notatum var. saurae</name>
    <dbReference type="NCBI Taxonomy" id="547442"/>
    <lineage>
        <taxon>Eukaryota</taxon>
        <taxon>Viridiplantae</taxon>
        <taxon>Streptophyta</taxon>
        <taxon>Embryophyta</taxon>
        <taxon>Tracheophyta</taxon>
        <taxon>Spermatophyta</taxon>
        <taxon>Magnoliopsida</taxon>
        <taxon>Liliopsida</taxon>
        <taxon>Poales</taxon>
        <taxon>Poaceae</taxon>
        <taxon>PACMAD clade</taxon>
        <taxon>Panicoideae</taxon>
        <taxon>Andropogonodae</taxon>
        <taxon>Paspaleae</taxon>
        <taxon>Paspalinae</taxon>
        <taxon>Paspalum</taxon>
    </lineage>
</organism>
<gene>
    <name evidence="4" type="ORF">U9M48_038604</name>
</gene>
<keyword evidence="5" id="KW-1185">Reference proteome</keyword>
<evidence type="ECO:0000256" key="1">
    <source>
        <dbReference type="ARBA" id="ARBA00010820"/>
    </source>
</evidence>
<feature type="region of interest" description="Disordered" evidence="2">
    <location>
        <begin position="1"/>
        <end position="227"/>
    </location>
</feature>
<evidence type="ECO:0000313" key="5">
    <source>
        <dbReference type="Proteomes" id="UP001341281"/>
    </source>
</evidence>
<dbReference type="AlphaFoldDB" id="A0AAQ3UH69"/>
<dbReference type="Proteomes" id="UP001341281">
    <property type="component" value="Chromosome 09"/>
</dbReference>
<feature type="compositionally biased region" description="Basic and acidic residues" evidence="2">
    <location>
        <begin position="124"/>
        <end position="142"/>
    </location>
</feature>
<feature type="compositionally biased region" description="Low complexity" evidence="2">
    <location>
        <begin position="48"/>
        <end position="78"/>
    </location>
</feature>
<evidence type="ECO:0000256" key="2">
    <source>
        <dbReference type="SAM" id="MobiDB-lite"/>
    </source>
</evidence>
<evidence type="ECO:0000313" key="4">
    <source>
        <dbReference type="EMBL" id="WVZ92553.1"/>
    </source>
</evidence>
<dbReference type="InterPro" id="IPR007592">
    <property type="entry name" value="GEBP"/>
</dbReference>
<accession>A0AAQ3UH69</accession>
<proteinExistence type="inferred from homology"/>